<organism evidence="1">
    <name type="scientific">marine sediment metagenome</name>
    <dbReference type="NCBI Taxonomy" id="412755"/>
    <lineage>
        <taxon>unclassified sequences</taxon>
        <taxon>metagenomes</taxon>
        <taxon>ecological metagenomes</taxon>
    </lineage>
</organism>
<dbReference type="PROSITE" id="PS00289">
    <property type="entry name" value="PTX_1"/>
    <property type="match status" value="1"/>
</dbReference>
<dbReference type="AlphaFoldDB" id="A0A0F9SEA7"/>
<dbReference type="InterPro" id="IPR030476">
    <property type="entry name" value="Pentaxin_CS"/>
</dbReference>
<sequence>MKTAIINFASGRYVVGQDRLHKSLLDVGFDGTFLSWTKEESIGSPVHKDNPYAFKIYAFEQALKAGYTKILWVDASIWAIKPLDPIWEALEKHGYVKQYAGHLCGTWSSDKQLVYFGVTRDEAMKLEMYGNGGFLALDFDVPIAAEFFKRWRQAMLDGQFKGPWNNDNNCVSSDPRCKGTRHDMLCGSVIANQLKMTAYPEHTLMVYVGEPYGEPPETAVMYAQGI</sequence>
<name>A0A0F9SEA7_9ZZZZ</name>
<proteinExistence type="predicted"/>
<dbReference type="EMBL" id="LAZR01000481">
    <property type="protein sequence ID" value="KKN67210.1"/>
    <property type="molecule type" value="Genomic_DNA"/>
</dbReference>
<dbReference type="InterPro" id="IPR029044">
    <property type="entry name" value="Nucleotide-diphossugar_trans"/>
</dbReference>
<dbReference type="SUPFAM" id="SSF53448">
    <property type="entry name" value="Nucleotide-diphospho-sugar transferases"/>
    <property type="match status" value="1"/>
</dbReference>
<comment type="caution">
    <text evidence="1">The sequence shown here is derived from an EMBL/GenBank/DDBJ whole genome shotgun (WGS) entry which is preliminary data.</text>
</comment>
<accession>A0A0F9SEA7</accession>
<evidence type="ECO:0000313" key="1">
    <source>
        <dbReference type="EMBL" id="KKN67210.1"/>
    </source>
</evidence>
<protein>
    <submittedName>
        <fullName evidence="1">Uncharacterized protein</fullName>
    </submittedName>
</protein>
<reference evidence="1" key="1">
    <citation type="journal article" date="2015" name="Nature">
        <title>Complex archaea that bridge the gap between prokaryotes and eukaryotes.</title>
        <authorList>
            <person name="Spang A."/>
            <person name="Saw J.H."/>
            <person name="Jorgensen S.L."/>
            <person name="Zaremba-Niedzwiedzka K."/>
            <person name="Martijn J."/>
            <person name="Lind A.E."/>
            <person name="van Eijk R."/>
            <person name="Schleper C."/>
            <person name="Guy L."/>
            <person name="Ettema T.J."/>
        </authorList>
    </citation>
    <scope>NUCLEOTIDE SEQUENCE</scope>
</reference>
<gene>
    <name evidence="1" type="ORF">LCGC14_0463830</name>
</gene>